<dbReference type="InterPro" id="IPR009061">
    <property type="entry name" value="DNA-bd_dom_put_sf"/>
</dbReference>
<comment type="similarity">
    <text evidence="1 11">Belongs to the phenylalanyl-tRNA synthetase beta subunit family. Type 1 subfamily.</text>
</comment>
<feature type="domain" description="B5" evidence="13">
    <location>
        <begin position="303"/>
        <end position="379"/>
    </location>
</feature>
<dbReference type="Gene3D" id="3.50.40.10">
    <property type="entry name" value="Phenylalanyl-trna Synthetase, Chain B, domain 3"/>
    <property type="match status" value="1"/>
</dbReference>
<dbReference type="Pfam" id="PF17759">
    <property type="entry name" value="tRNA_synthFbeta"/>
    <property type="match status" value="1"/>
</dbReference>
<evidence type="ECO:0000256" key="6">
    <source>
        <dbReference type="ARBA" id="ARBA00022840"/>
    </source>
</evidence>
<evidence type="ECO:0000256" key="5">
    <source>
        <dbReference type="ARBA" id="ARBA00022741"/>
    </source>
</evidence>
<keyword evidence="6 11" id="KW-0067">ATP-binding</keyword>
<evidence type="ECO:0000256" key="1">
    <source>
        <dbReference type="ARBA" id="ARBA00008653"/>
    </source>
</evidence>
<organism evidence="14 15">
    <name type="scientific">Candidatus Wildermuthbacteria bacterium GWA2_46_15</name>
    <dbReference type="NCBI Taxonomy" id="1802443"/>
    <lineage>
        <taxon>Bacteria</taxon>
        <taxon>Candidatus Wildermuthiibacteriota</taxon>
    </lineage>
</organism>
<dbReference type="InterPro" id="IPR005146">
    <property type="entry name" value="B3/B4_tRNA-bd"/>
</dbReference>
<dbReference type="InterPro" id="IPR036690">
    <property type="entry name" value="Fdx_antiC-bd_sf"/>
</dbReference>
<dbReference type="GO" id="GO:0005524">
    <property type="term" value="F:ATP binding"/>
    <property type="evidence" value="ECO:0007669"/>
    <property type="project" value="UniProtKB-UniRule"/>
</dbReference>
<dbReference type="InterPro" id="IPR005121">
    <property type="entry name" value="Fdx_antiC-bd"/>
</dbReference>
<proteinExistence type="inferred from homology"/>
<dbReference type="SUPFAM" id="SSF55681">
    <property type="entry name" value="Class II aaRS and biotin synthetases"/>
    <property type="match status" value="1"/>
</dbReference>
<dbReference type="InterPro" id="IPR041616">
    <property type="entry name" value="PheRS_beta_core"/>
</dbReference>
<sequence>MKFSYNWLQSYFEAKLPAPTKLAEFLSDHFANVEEVKKNGQDFILDIEVRPNRAADCFCHWGIAREIAAILNINKSVSGETKWQPHPFKINEDEQSKTADFIKLKIENPKDCQRYTARIVSHVRVGPSPLWLKKWLEACGLQSINNIVDIANYLMLAVGQPLHAFDFEKIAGQKAQKTIFVRRAKAGEKITTLDQKEYLLDSQTLVIADSEKPIGIAGIKGELTTGIDQKTKIILLEAANFNPKTIRKGSRELNLKTDASWRFEHGVDPNLTEVAVDRAAFLIQKLAQGKIARGRVDFYPKKVLPKKIVLDLKIVESLLGREISGGEIIKILTSLGLNCQKTSKENILATVPTWRPDLTLAEDLVEEIGRIVGYYNIPDELPRVILSLPPVENRNIFWEEKSRDLWKESGFSEVWNYSFLRKDAAAACGFKDEQLVELKNPLDQNRPYLVGSLLPNLFSNIAFNSKNFETIKIFELGKVFFRAAAQGMAEERRLAAAVWGRGQAGFTELKGGLDFFFKGVGITPVYSEPSSIYRTRYEKVFEPQGFFQVRVGREIVGRLGQAKEEIVTALKISSPLYALEINFEKIFPGFSDKKIYHSLSKHPEAKRDLTLLVSEKTGARNVSSLIQSLKISLLKKLELVNVYQGEELPTRKKSLSFRLTFQSAERTLSSQEVEDVLVKIIQKCQSRDWLVRQ</sequence>
<dbReference type="GO" id="GO:0003723">
    <property type="term" value="F:RNA binding"/>
    <property type="evidence" value="ECO:0007669"/>
    <property type="project" value="InterPro"/>
</dbReference>
<dbReference type="GO" id="GO:0000287">
    <property type="term" value="F:magnesium ion binding"/>
    <property type="evidence" value="ECO:0007669"/>
    <property type="project" value="UniProtKB-UniRule"/>
</dbReference>
<reference evidence="14 15" key="1">
    <citation type="journal article" date="2016" name="Nat. Commun.">
        <title>Thousands of microbial genomes shed light on interconnected biogeochemical processes in an aquifer system.</title>
        <authorList>
            <person name="Anantharaman K."/>
            <person name="Brown C.T."/>
            <person name="Hug L.A."/>
            <person name="Sharon I."/>
            <person name="Castelle C.J."/>
            <person name="Probst A.J."/>
            <person name="Thomas B.C."/>
            <person name="Singh A."/>
            <person name="Wilkins M.J."/>
            <person name="Karaoz U."/>
            <person name="Brodie E.L."/>
            <person name="Williams K.H."/>
            <person name="Hubbard S.S."/>
            <person name="Banfield J.F."/>
        </authorList>
    </citation>
    <scope>NUCLEOTIDE SEQUENCE [LARGE SCALE GENOMIC DNA]</scope>
</reference>
<dbReference type="HAMAP" id="MF_00283">
    <property type="entry name" value="Phe_tRNA_synth_beta1"/>
    <property type="match status" value="1"/>
</dbReference>
<dbReference type="PROSITE" id="PS51483">
    <property type="entry name" value="B5"/>
    <property type="match status" value="1"/>
</dbReference>
<evidence type="ECO:0000256" key="10">
    <source>
        <dbReference type="ARBA" id="ARBA00049255"/>
    </source>
</evidence>
<protein>
    <recommendedName>
        <fullName evidence="11">Phenylalanine--tRNA ligase beta subunit</fullName>
        <ecNumber evidence="11">6.1.1.20</ecNumber>
    </recommendedName>
    <alternativeName>
        <fullName evidence="11">Phenylalanyl-tRNA synthetase beta subunit</fullName>
        <shortName evidence="11">PheRS</shortName>
    </alternativeName>
</protein>
<feature type="binding site" evidence="11">
    <location>
        <position position="363"/>
    </location>
    <ligand>
        <name>Mg(2+)</name>
        <dbReference type="ChEBI" id="CHEBI:18420"/>
        <note>shared with alpha subunit</note>
    </ligand>
</feature>
<evidence type="ECO:0000259" key="12">
    <source>
        <dbReference type="PROSITE" id="PS51447"/>
    </source>
</evidence>
<keyword evidence="7 11" id="KW-0460">Magnesium</keyword>
<comment type="caution">
    <text evidence="14">The sequence shown here is derived from an EMBL/GenBank/DDBJ whole genome shotgun (WGS) entry which is preliminary data.</text>
</comment>
<evidence type="ECO:0000256" key="11">
    <source>
        <dbReference type="HAMAP-Rule" id="MF_00283"/>
    </source>
</evidence>
<dbReference type="SMART" id="SM00896">
    <property type="entry name" value="FDX-ACB"/>
    <property type="match status" value="1"/>
</dbReference>
<dbReference type="InterPro" id="IPR005147">
    <property type="entry name" value="tRNA_synthase_B5-dom"/>
</dbReference>
<keyword evidence="3 11" id="KW-0436">Ligase</keyword>
<dbReference type="SUPFAM" id="SSF46955">
    <property type="entry name" value="Putative DNA-binding domain"/>
    <property type="match status" value="2"/>
</dbReference>
<dbReference type="EMBL" id="MHTO01000001">
    <property type="protein sequence ID" value="OHA62914.1"/>
    <property type="molecule type" value="Genomic_DNA"/>
</dbReference>
<dbReference type="GO" id="GO:0004826">
    <property type="term" value="F:phenylalanine-tRNA ligase activity"/>
    <property type="evidence" value="ECO:0007669"/>
    <property type="project" value="UniProtKB-UniRule"/>
</dbReference>
<gene>
    <name evidence="11" type="primary">pheT</name>
    <name evidence="14" type="ORF">A2117_02525</name>
</gene>
<feature type="binding site" evidence="11">
    <location>
        <position position="357"/>
    </location>
    <ligand>
        <name>Mg(2+)</name>
        <dbReference type="ChEBI" id="CHEBI:18420"/>
        <note>shared with alpha subunit</note>
    </ligand>
</feature>
<dbReference type="PANTHER" id="PTHR10947:SF0">
    <property type="entry name" value="PHENYLALANINE--TRNA LIGASE BETA SUBUNIT"/>
    <property type="match status" value="1"/>
</dbReference>
<dbReference type="SUPFAM" id="SSF54991">
    <property type="entry name" value="Anticodon-binding domain of PheRS"/>
    <property type="match status" value="1"/>
</dbReference>
<evidence type="ECO:0000256" key="2">
    <source>
        <dbReference type="ARBA" id="ARBA00011209"/>
    </source>
</evidence>
<name>A0A1G2QQL0_9BACT</name>
<feature type="domain" description="FDX-ACB" evidence="12">
    <location>
        <begin position="600"/>
        <end position="692"/>
    </location>
</feature>
<dbReference type="Gene3D" id="3.30.70.380">
    <property type="entry name" value="Ferrodoxin-fold anticodon-binding domain"/>
    <property type="match status" value="1"/>
</dbReference>
<dbReference type="InterPro" id="IPR020825">
    <property type="entry name" value="Phe-tRNA_synthase-like_B3/B4"/>
</dbReference>
<dbReference type="Pfam" id="PF03484">
    <property type="entry name" value="B5"/>
    <property type="match status" value="1"/>
</dbReference>
<dbReference type="Gene3D" id="3.30.56.10">
    <property type="match status" value="2"/>
</dbReference>
<dbReference type="GO" id="GO:0006432">
    <property type="term" value="P:phenylalanyl-tRNA aminoacylation"/>
    <property type="evidence" value="ECO:0007669"/>
    <property type="project" value="UniProtKB-UniRule"/>
</dbReference>
<accession>A0A1G2QQL0</accession>
<comment type="catalytic activity">
    <reaction evidence="10 11">
        <text>tRNA(Phe) + L-phenylalanine + ATP = L-phenylalanyl-tRNA(Phe) + AMP + diphosphate + H(+)</text>
        <dbReference type="Rhea" id="RHEA:19413"/>
        <dbReference type="Rhea" id="RHEA-COMP:9668"/>
        <dbReference type="Rhea" id="RHEA-COMP:9699"/>
        <dbReference type="ChEBI" id="CHEBI:15378"/>
        <dbReference type="ChEBI" id="CHEBI:30616"/>
        <dbReference type="ChEBI" id="CHEBI:33019"/>
        <dbReference type="ChEBI" id="CHEBI:58095"/>
        <dbReference type="ChEBI" id="CHEBI:78442"/>
        <dbReference type="ChEBI" id="CHEBI:78531"/>
        <dbReference type="ChEBI" id="CHEBI:456215"/>
        <dbReference type="EC" id="6.1.1.20"/>
    </reaction>
</comment>
<comment type="subcellular location">
    <subcellularLocation>
        <location evidence="11">Cytoplasm</location>
    </subcellularLocation>
</comment>
<dbReference type="PROSITE" id="PS51447">
    <property type="entry name" value="FDX_ACB"/>
    <property type="match status" value="1"/>
</dbReference>
<dbReference type="InterPro" id="IPR004532">
    <property type="entry name" value="Phe-tRNA-ligase_IIc_bsu_bact"/>
</dbReference>
<dbReference type="Pfam" id="PF03147">
    <property type="entry name" value="FDX-ACB"/>
    <property type="match status" value="1"/>
</dbReference>
<dbReference type="AlphaFoldDB" id="A0A1G2QQL0"/>
<keyword evidence="8 11" id="KW-0648">Protein biosynthesis</keyword>
<dbReference type="PANTHER" id="PTHR10947">
    <property type="entry name" value="PHENYLALANYL-TRNA SYNTHETASE BETA CHAIN AND LEUCINE-RICH REPEAT-CONTAINING PROTEIN 47"/>
    <property type="match status" value="1"/>
</dbReference>
<evidence type="ECO:0000256" key="8">
    <source>
        <dbReference type="ARBA" id="ARBA00022917"/>
    </source>
</evidence>
<dbReference type="Proteomes" id="UP000179245">
    <property type="component" value="Unassembled WGS sequence"/>
</dbReference>
<evidence type="ECO:0000313" key="14">
    <source>
        <dbReference type="EMBL" id="OHA62914.1"/>
    </source>
</evidence>
<dbReference type="SMART" id="SM00873">
    <property type="entry name" value="B3_4"/>
    <property type="match status" value="1"/>
</dbReference>
<evidence type="ECO:0000313" key="15">
    <source>
        <dbReference type="Proteomes" id="UP000179245"/>
    </source>
</evidence>
<evidence type="ECO:0000256" key="9">
    <source>
        <dbReference type="ARBA" id="ARBA00023146"/>
    </source>
</evidence>
<evidence type="ECO:0000256" key="3">
    <source>
        <dbReference type="ARBA" id="ARBA00022598"/>
    </source>
</evidence>
<feature type="binding site" evidence="11">
    <location>
        <position position="367"/>
    </location>
    <ligand>
        <name>Mg(2+)</name>
        <dbReference type="ChEBI" id="CHEBI:18420"/>
        <note>shared with alpha subunit</note>
    </ligand>
</feature>
<dbReference type="Pfam" id="PF03483">
    <property type="entry name" value="B3_4"/>
    <property type="match status" value="1"/>
</dbReference>
<dbReference type="Gene3D" id="3.30.930.10">
    <property type="entry name" value="Bira Bifunctional Protein, Domain 2"/>
    <property type="match status" value="1"/>
</dbReference>
<dbReference type="SUPFAM" id="SSF56037">
    <property type="entry name" value="PheT/TilS domain"/>
    <property type="match status" value="1"/>
</dbReference>
<dbReference type="NCBIfam" id="TIGR00472">
    <property type="entry name" value="pheT_bact"/>
    <property type="match status" value="1"/>
</dbReference>
<dbReference type="SMART" id="SM00874">
    <property type="entry name" value="B5"/>
    <property type="match status" value="1"/>
</dbReference>
<keyword evidence="4 11" id="KW-0479">Metal-binding</keyword>
<dbReference type="InterPro" id="IPR045864">
    <property type="entry name" value="aa-tRNA-synth_II/BPL/LPL"/>
</dbReference>
<dbReference type="STRING" id="1802443.A2117_02525"/>
<keyword evidence="9 11" id="KW-0030">Aminoacyl-tRNA synthetase</keyword>
<keyword evidence="11" id="KW-0963">Cytoplasm</keyword>
<comment type="subunit">
    <text evidence="2 11">Tetramer of two alpha and two beta subunits.</text>
</comment>
<dbReference type="GO" id="GO:0009328">
    <property type="term" value="C:phenylalanine-tRNA ligase complex"/>
    <property type="evidence" value="ECO:0007669"/>
    <property type="project" value="TreeGrafter"/>
</dbReference>
<feature type="binding site" evidence="11">
    <location>
        <position position="366"/>
    </location>
    <ligand>
        <name>Mg(2+)</name>
        <dbReference type="ChEBI" id="CHEBI:18420"/>
        <note>shared with alpha subunit</note>
    </ligand>
</feature>
<dbReference type="InterPro" id="IPR045060">
    <property type="entry name" value="Phe-tRNA-ligase_IIc_bsu"/>
</dbReference>
<evidence type="ECO:0000256" key="4">
    <source>
        <dbReference type="ARBA" id="ARBA00022723"/>
    </source>
</evidence>
<evidence type="ECO:0000259" key="13">
    <source>
        <dbReference type="PROSITE" id="PS51483"/>
    </source>
</evidence>
<keyword evidence="5 11" id="KW-0547">Nucleotide-binding</keyword>
<comment type="cofactor">
    <cofactor evidence="11">
        <name>Mg(2+)</name>
        <dbReference type="ChEBI" id="CHEBI:18420"/>
    </cofactor>
    <text evidence="11">Binds 2 magnesium ions per tetramer.</text>
</comment>
<evidence type="ECO:0000256" key="7">
    <source>
        <dbReference type="ARBA" id="ARBA00022842"/>
    </source>
</evidence>
<dbReference type="EC" id="6.1.1.20" evidence="11"/>